<dbReference type="SUPFAM" id="SSF46689">
    <property type="entry name" value="Homeodomain-like"/>
    <property type="match status" value="1"/>
</dbReference>
<evidence type="ECO:0000313" key="5">
    <source>
        <dbReference type="Proteomes" id="UP000004386"/>
    </source>
</evidence>
<gene>
    <name evidence="4" type="ORF">OINT_2001436</name>
</gene>
<organism evidence="4 5">
    <name type="scientific">Brucella intermedia LMG 3301</name>
    <dbReference type="NCBI Taxonomy" id="641118"/>
    <lineage>
        <taxon>Bacteria</taxon>
        <taxon>Pseudomonadati</taxon>
        <taxon>Pseudomonadota</taxon>
        <taxon>Alphaproteobacteria</taxon>
        <taxon>Hyphomicrobiales</taxon>
        <taxon>Brucellaceae</taxon>
        <taxon>Brucella/Ochrobactrum group</taxon>
        <taxon>Brucella</taxon>
    </lineage>
</organism>
<evidence type="ECO:0000259" key="3">
    <source>
        <dbReference type="PROSITE" id="PS50977"/>
    </source>
</evidence>
<dbReference type="InterPro" id="IPR041474">
    <property type="entry name" value="NicS_C"/>
</dbReference>
<dbReference type="GO" id="GO:0003677">
    <property type="term" value="F:DNA binding"/>
    <property type="evidence" value="ECO:0007669"/>
    <property type="project" value="UniProtKB-UniRule"/>
</dbReference>
<evidence type="ECO:0000256" key="2">
    <source>
        <dbReference type="PROSITE-ProRule" id="PRU00335"/>
    </source>
</evidence>
<evidence type="ECO:0000256" key="1">
    <source>
        <dbReference type="ARBA" id="ARBA00023125"/>
    </source>
</evidence>
<dbReference type="Pfam" id="PF17938">
    <property type="entry name" value="TetR_C_29"/>
    <property type="match status" value="1"/>
</dbReference>
<reference evidence="4 5" key="1">
    <citation type="submission" date="2009-05" db="EMBL/GenBank/DDBJ databases">
        <authorList>
            <person name="Setubal J.C."/>
            <person name="Boyle S."/>
            <person name="Crasta O.R."/>
            <person name="Gillespie J.J."/>
            <person name="Kenyon R.W."/>
            <person name="Lu J."/>
            <person name="Mane S."/>
            <person name="Nagrani S."/>
            <person name="Shallom J.M."/>
            <person name="Shallom S."/>
            <person name="Shukla M."/>
            <person name="Snyder E.E."/>
            <person name="Sobral B.W."/>
            <person name="Wattam A.R."/>
            <person name="Will R."/>
            <person name="Williams K."/>
            <person name="Yoo H."/>
            <person name="Munk C."/>
            <person name="Tapia R."/>
            <person name="Green L."/>
            <person name="Rogers Y."/>
            <person name="Detter J.C."/>
            <person name="Bruce D."/>
            <person name="Brettin T.S."/>
            <person name="Tsolis R."/>
        </authorList>
    </citation>
    <scope>NUCLEOTIDE SEQUENCE [LARGE SCALE GENOMIC DNA]</scope>
    <source>
        <strain evidence="4 5">LMG 3301</strain>
    </source>
</reference>
<dbReference type="PANTHER" id="PTHR30328:SF54">
    <property type="entry name" value="HTH-TYPE TRANSCRIPTIONAL REPRESSOR SCO4008"/>
    <property type="match status" value="1"/>
</dbReference>
<dbReference type="PRINTS" id="PR00455">
    <property type="entry name" value="HTHTETR"/>
</dbReference>
<protein>
    <submittedName>
        <fullName evidence="4">TetR family transcriptional regulator</fullName>
    </submittedName>
</protein>
<evidence type="ECO:0000313" key="4">
    <source>
        <dbReference type="EMBL" id="EEQ94215.1"/>
    </source>
</evidence>
<keyword evidence="1 2" id="KW-0238">DNA-binding</keyword>
<dbReference type="InterPro" id="IPR009057">
    <property type="entry name" value="Homeodomain-like_sf"/>
</dbReference>
<dbReference type="Pfam" id="PF00440">
    <property type="entry name" value="TetR_N"/>
    <property type="match status" value="1"/>
</dbReference>
<dbReference type="EMBL" id="ACQA01000002">
    <property type="protein sequence ID" value="EEQ94215.1"/>
    <property type="molecule type" value="Genomic_DNA"/>
</dbReference>
<proteinExistence type="predicted"/>
<feature type="DNA-binding region" description="H-T-H motif" evidence="2">
    <location>
        <begin position="47"/>
        <end position="66"/>
    </location>
</feature>
<dbReference type="PANTHER" id="PTHR30328">
    <property type="entry name" value="TRANSCRIPTIONAL REPRESSOR"/>
    <property type="match status" value="1"/>
</dbReference>
<dbReference type="InterPro" id="IPR001647">
    <property type="entry name" value="HTH_TetR"/>
</dbReference>
<dbReference type="SUPFAM" id="SSF48498">
    <property type="entry name" value="Tetracyclin repressor-like, C-terminal domain"/>
    <property type="match status" value="1"/>
</dbReference>
<dbReference type="InterPro" id="IPR036271">
    <property type="entry name" value="Tet_transcr_reg_TetR-rel_C_sf"/>
</dbReference>
<name>C4WPA6_9HYPH</name>
<accession>C4WPA6</accession>
<comment type="caution">
    <text evidence="4">The sequence shown here is derived from an EMBL/GenBank/DDBJ whole genome shotgun (WGS) entry which is preliminary data.</text>
</comment>
<dbReference type="Proteomes" id="UP000004386">
    <property type="component" value="Unassembled WGS sequence"/>
</dbReference>
<dbReference type="InterPro" id="IPR050109">
    <property type="entry name" value="HTH-type_TetR-like_transc_reg"/>
</dbReference>
<dbReference type="Gene3D" id="1.10.357.10">
    <property type="entry name" value="Tetracycline Repressor, domain 2"/>
    <property type="match status" value="1"/>
</dbReference>
<feature type="domain" description="HTH tetR-type" evidence="3">
    <location>
        <begin position="24"/>
        <end position="84"/>
    </location>
</feature>
<dbReference type="PROSITE" id="PS50977">
    <property type="entry name" value="HTH_TETR_2"/>
    <property type="match status" value="1"/>
</dbReference>
<dbReference type="AlphaFoldDB" id="C4WPA6"/>
<dbReference type="HOGENOM" id="CLU_069356_1_2_5"/>
<sequence>MIAGGEETMAKALAKAQTRKNDPDATRENILDVAGREFVASGFSGARVDEIAAQTRTSKRMIYYYFGSKEGLYLAVLERAYGKIRALESSLSLDDQDPESAMRSLVESTFDHDDANPDFVRLVAVENIHRAEHMERSDVLSRQNVTILETIEKILERGREQGVFQRRISALDLHMLISAQCFFRVSNRHTFGAIFGTDLMASDVKARHRRLISDTIIALLKSPE</sequence>